<evidence type="ECO:0000313" key="3">
    <source>
        <dbReference type="Proteomes" id="UP000002063"/>
    </source>
</evidence>
<sequence>MLFGDSGNFECLKKLKSPAERVIREGFDIVYEDFEERVALWNKIKKNYDLYKEGHCGEFLDDVDRATRKNFEWALGVLAYSFYYNNEHFSALNKYKEKELELIGYILKYNVFEIWSIEDIVREIMNAQYKSFDETLNLLKEYYNGIGNKVDECIKDHTIRLYIRDFAKEKWLSYKEKMDKAIAEGMKYDWFRRFIEGVDTKIRELENKISGLGEFIERERERLEEEFENWKDIERKKIEFEREQLRKEFEREREKLIKEIEALKEIEMKEKLELKLREVEEEYKSIIDELNELLKLKDEEIKKLEKEKKEVEEEFDRLYNKIKLALEEEKKLSKDKIVRLEEASFYEIWFVDRLRKKLSENKTIKVNEKRFKIYKDEIVETKNIIPKNLPKNTEIIVLMEERKLNPLVKKMKIMFRGVYYSHVDEYKKDGFDTYPMTLGEVKEIIEKAKINGKDYDRVVLLIASPTGFDDKAKEIVSSEDLRERYLSDKVSLALFDVKEKKLYYNEVDEFCRAFAELMSLEFENEEFLRCEKEVKKEVDIKGYITFEDITKEFPKNVVRDVFYKLEKTGNYEIKFIKDVGLVLIKR</sequence>
<dbReference type="AlphaFoldDB" id="C9RH00"/>
<keyword evidence="1" id="KW-0175">Coiled coil</keyword>
<name>C9RH00_METVM</name>
<dbReference type="GeneID" id="8513331"/>
<evidence type="ECO:0000313" key="2">
    <source>
        <dbReference type="EMBL" id="ACX72852.1"/>
    </source>
</evidence>
<dbReference type="STRING" id="579137.Metvu_0994"/>
<reference evidence="2" key="1">
    <citation type="submission" date="2009-10" db="EMBL/GenBank/DDBJ databases">
        <title>Complete sequence of chromosome of Methanocaldococcus vulcanius M7.</title>
        <authorList>
            <consortium name="US DOE Joint Genome Institute"/>
            <person name="Lucas S."/>
            <person name="Copeland A."/>
            <person name="Lapidus A."/>
            <person name="Glavina del Rio T."/>
            <person name="Dalin E."/>
            <person name="Tice H."/>
            <person name="Bruce D."/>
            <person name="Goodwin L."/>
            <person name="Pitluck S."/>
            <person name="Lcollab F.I."/>
            <person name="Brettin T."/>
            <person name="Detter J.C."/>
            <person name="Han C."/>
            <person name="Tapia R."/>
            <person name="Kuske C.R."/>
            <person name="Schmutz J."/>
            <person name="Larimer F."/>
            <person name="Land M."/>
            <person name="Hauser L."/>
            <person name="Kyrpides N."/>
            <person name="Ovchinikova G."/>
            <person name="Sieprawska-Lupa M."/>
            <person name="Whitman W.B."/>
            <person name="Woyke T."/>
        </authorList>
    </citation>
    <scope>NUCLEOTIDE SEQUENCE [LARGE SCALE GENOMIC DNA]</scope>
    <source>
        <strain evidence="2">M7</strain>
    </source>
</reference>
<gene>
    <name evidence="2" type="ordered locus">Metvu_0994</name>
</gene>
<protein>
    <submittedName>
        <fullName evidence="2">Uncharacterized protein</fullName>
    </submittedName>
</protein>
<keyword evidence="3" id="KW-1185">Reference proteome</keyword>
<dbReference type="KEGG" id="mvu:Metvu_0994"/>
<accession>C9RH00</accession>
<feature type="coiled-coil region" evidence="1">
    <location>
        <begin position="202"/>
        <end position="343"/>
    </location>
</feature>
<dbReference type="OrthoDB" id="44142at2157"/>
<dbReference type="RefSeq" id="WP_015733072.1">
    <property type="nucleotide sequence ID" value="NC_013407.1"/>
</dbReference>
<dbReference type="Proteomes" id="UP000002063">
    <property type="component" value="Chromosome"/>
</dbReference>
<dbReference type="HOGENOM" id="CLU_449523_0_0_2"/>
<organism evidence="2 3">
    <name type="scientific">Methanocaldococcus vulcanius (strain ATCC 700851 / DSM 12094 / M7)</name>
    <name type="common">Methanococcus vulcanius</name>
    <dbReference type="NCBI Taxonomy" id="579137"/>
    <lineage>
        <taxon>Archaea</taxon>
        <taxon>Methanobacteriati</taxon>
        <taxon>Methanobacteriota</taxon>
        <taxon>Methanomada group</taxon>
        <taxon>Methanococci</taxon>
        <taxon>Methanococcales</taxon>
        <taxon>Methanocaldococcaceae</taxon>
        <taxon>Methanocaldococcus</taxon>
    </lineage>
</organism>
<proteinExistence type="predicted"/>
<dbReference type="eggNOG" id="arCOG09748">
    <property type="taxonomic scope" value="Archaea"/>
</dbReference>
<evidence type="ECO:0000256" key="1">
    <source>
        <dbReference type="SAM" id="Coils"/>
    </source>
</evidence>
<dbReference type="EMBL" id="CP001787">
    <property type="protein sequence ID" value="ACX72852.1"/>
    <property type="molecule type" value="Genomic_DNA"/>
</dbReference>